<organism evidence="2">
    <name type="scientific">Arundo donax</name>
    <name type="common">Giant reed</name>
    <name type="synonym">Donax arundinaceus</name>
    <dbReference type="NCBI Taxonomy" id="35708"/>
    <lineage>
        <taxon>Eukaryota</taxon>
        <taxon>Viridiplantae</taxon>
        <taxon>Streptophyta</taxon>
        <taxon>Embryophyta</taxon>
        <taxon>Tracheophyta</taxon>
        <taxon>Spermatophyta</taxon>
        <taxon>Magnoliopsida</taxon>
        <taxon>Liliopsida</taxon>
        <taxon>Poales</taxon>
        <taxon>Poaceae</taxon>
        <taxon>PACMAD clade</taxon>
        <taxon>Arundinoideae</taxon>
        <taxon>Arundineae</taxon>
        <taxon>Arundo</taxon>
    </lineage>
</organism>
<feature type="region of interest" description="Disordered" evidence="1">
    <location>
        <begin position="67"/>
        <end position="94"/>
    </location>
</feature>
<evidence type="ECO:0000256" key="1">
    <source>
        <dbReference type="SAM" id="MobiDB-lite"/>
    </source>
</evidence>
<reference evidence="2" key="2">
    <citation type="journal article" date="2015" name="Data Brief">
        <title>Shoot transcriptome of the giant reed, Arundo donax.</title>
        <authorList>
            <person name="Barrero R.A."/>
            <person name="Guerrero F.D."/>
            <person name="Moolhuijzen P."/>
            <person name="Goolsby J.A."/>
            <person name="Tidwell J."/>
            <person name="Bellgard S.E."/>
            <person name="Bellgard M.I."/>
        </authorList>
    </citation>
    <scope>NUCLEOTIDE SEQUENCE</scope>
    <source>
        <tissue evidence="2">Shoot tissue taken approximately 20 cm above the soil surface</tissue>
    </source>
</reference>
<name>A0A0A9BVH6_ARUDO</name>
<dbReference type="EMBL" id="GBRH01234618">
    <property type="protein sequence ID" value="JAD63277.1"/>
    <property type="molecule type" value="Transcribed_RNA"/>
</dbReference>
<sequence length="94" mass="9864">MICSNPSSLQELTDDGLTAKPWAARWLAAATKTGGDENFNCDGLGSVRWPPVGKKAVDLLVHRTMEGNEAGSSSGNPCAPSCNVPPMEVPYSDS</sequence>
<protein>
    <submittedName>
        <fullName evidence="2">Uncharacterized protein</fullName>
    </submittedName>
</protein>
<reference evidence="2" key="1">
    <citation type="submission" date="2014-09" db="EMBL/GenBank/DDBJ databases">
        <authorList>
            <person name="Magalhaes I.L.F."/>
            <person name="Oliveira U."/>
            <person name="Santos F.R."/>
            <person name="Vidigal T.H.D.A."/>
            <person name="Brescovit A.D."/>
            <person name="Santos A.J."/>
        </authorList>
    </citation>
    <scope>NUCLEOTIDE SEQUENCE</scope>
    <source>
        <tissue evidence="2">Shoot tissue taken approximately 20 cm above the soil surface</tissue>
    </source>
</reference>
<evidence type="ECO:0000313" key="2">
    <source>
        <dbReference type="EMBL" id="JAD63277.1"/>
    </source>
</evidence>
<dbReference type="AlphaFoldDB" id="A0A0A9BVH6"/>
<proteinExistence type="predicted"/>
<accession>A0A0A9BVH6</accession>